<sequence>MEIKKYVLGQLGTNGYLVLKEDNLLIIDPAGEPNRLIKEIDRLAMKPKAILLTHAHFDHIGAVEPLRKQYDLPVYLHENEHEWMGNPALNGSKYFPVKEVICQPADRYLKPGPMSIGAFDFTVIETPGHSPGGVAFVFNQEQHIISGDSLFNRGIGRTDLPLGDYDTLIQTIKEKLFSLPDAYIVHPGHGPETTIGDEKKLNPFV</sequence>
<reference evidence="6 9" key="2">
    <citation type="submission" date="2019-07" db="EMBL/GenBank/DDBJ databases">
        <title>Whole genome shotgun sequence of Halolactibacillus halophilus NBRC 100868.</title>
        <authorList>
            <person name="Hosoyama A."/>
            <person name="Uohara A."/>
            <person name="Ohji S."/>
            <person name="Ichikawa N."/>
        </authorList>
    </citation>
    <scope>NUCLEOTIDE SEQUENCE [LARGE SCALE GENOMIC DNA]</scope>
    <source>
        <strain evidence="6 9">NBRC 100868</strain>
    </source>
</reference>
<dbReference type="AlphaFoldDB" id="A0A1I5KTQ8"/>
<reference evidence="7 8" key="1">
    <citation type="submission" date="2016-10" db="EMBL/GenBank/DDBJ databases">
        <authorList>
            <person name="de Groot N.N."/>
        </authorList>
    </citation>
    <scope>NUCLEOTIDE SEQUENCE [LARGE SCALE GENOMIC DNA]</scope>
    <source>
        <strain evidence="7 8">DSM 17073</strain>
    </source>
</reference>
<keyword evidence="4" id="KW-0862">Zinc</keyword>
<evidence type="ECO:0000313" key="9">
    <source>
        <dbReference type="Proteomes" id="UP000321547"/>
    </source>
</evidence>
<dbReference type="InterPro" id="IPR051453">
    <property type="entry name" value="MBL_Glyoxalase_II"/>
</dbReference>
<name>A0A1I5KTQ8_9BACI</name>
<evidence type="ECO:0000259" key="5">
    <source>
        <dbReference type="SMART" id="SM00849"/>
    </source>
</evidence>
<proteinExistence type="predicted"/>
<dbReference type="Proteomes" id="UP000321547">
    <property type="component" value="Unassembled WGS sequence"/>
</dbReference>
<keyword evidence="9" id="KW-1185">Reference proteome</keyword>
<dbReference type="SUPFAM" id="SSF56281">
    <property type="entry name" value="Metallo-hydrolase/oxidoreductase"/>
    <property type="match status" value="1"/>
</dbReference>
<dbReference type="EMBL" id="BJWI01000001">
    <property type="protein sequence ID" value="GEM00479.1"/>
    <property type="molecule type" value="Genomic_DNA"/>
</dbReference>
<dbReference type="Proteomes" id="UP000242243">
    <property type="component" value="Unassembled WGS sequence"/>
</dbReference>
<evidence type="ECO:0000256" key="1">
    <source>
        <dbReference type="ARBA" id="ARBA00001947"/>
    </source>
</evidence>
<dbReference type="OrthoDB" id="9802248at2"/>
<dbReference type="SMART" id="SM00849">
    <property type="entry name" value="Lactamase_B"/>
    <property type="match status" value="1"/>
</dbReference>
<dbReference type="InterPro" id="IPR036866">
    <property type="entry name" value="RibonucZ/Hydroxyglut_hydro"/>
</dbReference>
<dbReference type="GO" id="GO:0046872">
    <property type="term" value="F:metal ion binding"/>
    <property type="evidence" value="ECO:0007669"/>
    <property type="project" value="UniProtKB-KW"/>
</dbReference>
<dbReference type="STRING" id="306540.SAMN05421839_10113"/>
<dbReference type="RefSeq" id="WP_089829134.1">
    <property type="nucleotide sequence ID" value="NZ_BJWI01000001.1"/>
</dbReference>
<dbReference type="PANTHER" id="PTHR46233:SF3">
    <property type="entry name" value="HYDROXYACYLGLUTATHIONE HYDROLASE GLOC"/>
    <property type="match status" value="1"/>
</dbReference>
<accession>A0A1I5KTQ8</accession>
<dbReference type="EMBL" id="FOXC01000001">
    <property type="protein sequence ID" value="SFO87791.1"/>
    <property type="molecule type" value="Genomic_DNA"/>
</dbReference>
<evidence type="ECO:0000313" key="8">
    <source>
        <dbReference type="Proteomes" id="UP000242243"/>
    </source>
</evidence>
<comment type="cofactor">
    <cofactor evidence="1">
        <name>Zn(2+)</name>
        <dbReference type="ChEBI" id="CHEBI:29105"/>
    </cofactor>
</comment>
<evidence type="ECO:0000256" key="2">
    <source>
        <dbReference type="ARBA" id="ARBA00022723"/>
    </source>
</evidence>
<dbReference type="Gene3D" id="3.60.15.10">
    <property type="entry name" value="Ribonuclease Z/Hydroxyacylglutathione hydrolase-like"/>
    <property type="match status" value="1"/>
</dbReference>
<dbReference type="CDD" id="cd06262">
    <property type="entry name" value="metallo-hydrolase-like_MBL-fold"/>
    <property type="match status" value="1"/>
</dbReference>
<dbReference type="PANTHER" id="PTHR46233">
    <property type="entry name" value="HYDROXYACYLGLUTATHIONE HYDROLASE GLOC"/>
    <property type="match status" value="1"/>
</dbReference>
<evidence type="ECO:0000313" key="7">
    <source>
        <dbReference type="EMBL" id="SFO87791.1"/>
    </source>
</evidence>
<evidence type="ECO:0000256" key="4">
    <source>
        <dbReference type="ARBA" id="ARBA00022833"/>
    </source>
</evidence>
<feature type="domain" description="Metallo-beta-lactamase" evidence="5">
    <location>
        <begin position="12"/>
        <end position="189"/>
    </location>
</feature>
<organism evidence="7 8">
    <name type="scientific">Halolactibacillus halophilus</name>
    <dbReference type="NCBI Taxonomy" id="306540"/>
    <lineage>
        <taxon>Bacteria</taxon>
        <taxon>Bacillati</taxon>
        <taxon>Bacillota</taxon>
        <taxon>Bacilli</taxon>
        <taxon>Bacillales</taxon>
        <taxon>Bacillaceae</taxon>
        <taxon>Halolactibacillus</taxon>
    </lineage>
</organism>
<evidence type="ECO:0000313" key="6">
    <source>
        <dbReference type="EMBL" id="GEM00479.1"/>
    </source>
</evidence>
<protein>
    <submittedName>
        <fullName evidence="7">Glyoxylase, beta-lactamase superfamily II</fullName>
    </submittedName>
</protein>
<dbReference type="Pfam" id="PF00753">
    <property type="entry name" value="Lactamase_B"/>
    <property type="match status" value="1"/>
</dbReference>
<keyword evidence="2" id="KW-0479">Metal-binding</keyword>
<dbReference type="InterPro" id="IPR001279">
    <property type="entry name" value="Metallo-B-lactamas"/>
</dbReference>
<gene>
    <name evidence="6" type="ORF">HHA03_00110</name>
    <name evidence="7" type="ORF">SAMN05421839_10113</name>
</gene>
<dbReference type="GO" id="GO:0016787">
    <property type="term" value="F:hydrolase activity"/>
    <property type="evidence" value="ECO:0007669"/>
    <property type="project" value="UniProtKB-KW"/>
</dbReference>
<evidence type="ECO:0000256" key="3">
    <source>
        <dbReference type="ARBA" id="ARBA00022801"/>
    </source>
</evidence>
<keyword evidence="3" id="KW-0378">Hydrolase</keyword>